<evidence type="ECO:0000313" key="3">
    <source>
        <dbReference type="Proteomes" id="UP000297280"/>
    </source>
</evidence>
<feature type="region of interest" description="Disordered" evidence="1">
    <location>
        <begin position="340"/>
        <end position="374"/>
    </location>
</feature>
<protein>
    <submittedName>
        <fullName evidence="2">Uncharacterized protein</fullName>
    </submittedName>
</protein>
<reference evidence="2 3" key="1">
    <citation type="submission" date="2017-12" db="EMBL/GenBank/DDBJ databases">
        <title>Comparative genomics of Botrytis spp.</title>
        <authorList>
            <person name="Valero-Jimenez C.A."/>
            <person name="Tapia P."/>
            <person name="Veloso J."/>
            <person name="Silva-Moreno E."/>
            <person name="Staats M."/>
            <person name="Valdes J.H."/>
            <person name="Van Kan J.A.L."/>
        </authorList>
    </citation>
    <scope>NUCLEOTIDE SEQUENCE [LARGE SCALE GENOMIC DNA]</scope>
    <source>
        <strain evidence="2 3">MUCL3349</strain>
    </source>
</reference>
<feature type="compositionally biased region" description="Polar residues" evidence="1">
    <location>
        <begin position="87"/>
        <end position="97"/>
    </location>
</feature>
<proteinExistence type="predicted"/>
<feature type="compositionally biased region" description="Basic and acidic residues" evidence="1">
    <location>
        <begin position="1"/>
        <end position="17"/>
    </location>
</feature>
<comment type="caution">
    <text evidence="2">The sequence shown here is derived from an EMBL/GenBank/DDBJ whole genome shotgun (WGS) entry which is preliminary data.</text>
</comment>
<dbReference type="AlphaFoldDB" id="A0A4Z1KRQ3"/>
<feature type="compositionally biased region" description="Acidic residues" evidence="1">
    <location>
        <begin position="344"/>
        <end position="356"/>
    </location>
</feature>
<feature type="region of interest" description="Disordered" evidence="1">
    <location>
        <begin position="1"/>
        <end position="119"/>
    </location>
</feature>
<evidence type="ECO:0000313" key="2">
    <source>
        <dbReference type="EMBL" id="TGO84795.1"/>
    </source>
</evidence>
<feature type="compositionally biased region" description="Pro residues" evidence="1">
    <location>
        <begin position="103"/>
        <end position="115"/>
    </location>
</feature>
<keyword evidence="3" id="KW-1185">Reference proteome</keyword>
<gene>
    <name evidence="2" type="ORF">BPOR_0465g00090</name>
</gene>
<feature type="compositionally biased region" description="Acidic residues" evidence="1">
    <location>
        <begin position="365"/>
        <end position="374"/>
    </location>
</feature>
<dbReference type="EMBL" id="PQXO01000464">
    <property type="protein sequence ID" value="TGO84795.1"/>
    <property type="molecule type" value="Genomic_DNA"/>
</dbReference>
<evidence type="ECO:0000256" key="1">
    <source>
        <dbReference type="SAM" id="MobiDB-lite"/>
    </source>
</evidence>
<feature type="region of interest" description="Disordered" evidence="1">
    <location>
        <begin position="163"/>
        <end position="200"/>
    </location>
</feature>
<dbReference type="Proteomes" id="UP000297280">
    <property type="component" value="Unassembled WGS sequence"/>
</dbReference>
<sequence length="374" mass="40863">MSNQPEKEEFPGRDGHPVARHRSPASGSDAPNLVVSDRAEPANGRSTSNRSLHGASRAVNSLRGRQPSSRDPYDMNKYHAINENGRRSYTINSDTTINNGPAGNPPPYNPAPAPAPDTVSSAIPATRMAVAPASAPPIAPAVPVSRFTRSRTQKQTFAAIKKNVKKQAAKEPIAKKPAARKQAAKRSATRKPTAKESTAKYPWRSRSGFGIFRVEITEVELAFIRSGYGTLLCRKKTFKNAPPGAYRNAEITFNEIQLLWSNRDNGGEERQAYYDNPKTEEMKEAMLRASKNYERRFEKDRAKAIRKGFPDAMPLADRFPIVALAAAAAASSTVPVVAGNAADSTEDQDMADDDLVSPESSLYSDSEDEDMEKE</sequence>
<accession>A0A4Z1KRQ3</accession>
<feature type="compositionally biased region" description="Basic residues" evidence="1">
    <location>
        <begin position="177"/>
        <end position="189"/>
    </location>
</feature>
<organism evidence="2 3">
    <name type="scientific">Botrytis porri</name>
    <dbReference type="NCBI Taxonomy" id="87229"/>
    <lineage>
        <taxon>Eukaryota</taxon>
        <taxon>Fungi</taxon>
        <taxon>Dikarya</taxon>
        <taxon>Ascomycota</taxon>
        <taxon>Pezizomycotina</taxon>
        <taxon>Leotiomycetes</taxon>
        <taxon>Helotiales</taxon>
        <taxon>Sclerotiniaceae</taxon>
        <taxon>Botrytis</taxon>
    </lineage>
</organism>
<name>A0A4Z1KRQ3_9HELO</name>